<dbReference type="OrthoDB" id="10067381at2759"/>
<dbReference type="GeneID" id="119720718"/>
<proteinExistence type="inferred from homology"/>
<dbReference type="EnsemblMetazoa" id="XM_038190533.1">
    <property type="protein sequence ID" value="XP_038046461.1"/>
    <property type="gene ID" value="LOC119720718"/>
</dbReference>
<name>A0A913Z624_PATMI</name>
<protein>
    <submittedName>
        <fullName evidence="3">Uncharacterized protein</fullName>
    </submittedName>
</protein>
<dbReference type="AlphaFoldDB" id="A0A913Z624"/>
<dbReference type="InterPro" id="IPR023398">
    <property type="entry name" value="TIF_eIF4e-like"/>
</dbReference>
<dbReference type="OMA" id="SAIHWIS"/>
<accession>A0A913Z624</accession>
<evidence type="ECO:0000256" key="1">
    <source>
        <dbReference type="ARBA" id="ARBA00010568"/>
    </source>
</evidence>
<sequence length="356" mass="39804">MEESDDDEEMPALESIFVDLDLELVKLHPPTNTGQTQAADEETPGPCQPLTVEQSLDHGYTDSEPFTTPKGNRHEQVSILDKWPAKQLPEPPCVNKPHLGSQPLPSASEQLRFTHQQTGSARHHKTAKELAAEALAADEGGWLIFDPNLKQEANLKYQVEEFLARYPPSRVREVNGSPVNWICGKAPRGDSTTENGSDKVGLFRTWEDLLQSGRPTVTFQEIKRIAVAHRCLSGKWLVWKETGVHVDLTWERIFRATVAGQLGTSTKVSSALNDGGDNSRSHLTCVYSKDFTDKSGVLKLESRLRQLGIRCRLAYKPDVFSYLGVYRGNEWGLKPTIYTSEFDVRKNASVVISVYE</sequence>
<dbReference type="Pfam" id="PF08939">
    <property type="entry name" value="Bles03"/>
    <property type="match status" value="1"/>
</dbReference>
<reference evidence="3" key="1">
    <citation type="submission" date="2022-11" db="UniProtKB">
        <authorList>
            <consortium name="EnsemblMetazoa"/>
        </authorList>
    </citation>
    <scope>IDENTIFICATION</scope>
</reference>
<dbReference type="PANTHER" id="PTHR31977:SF1">
    <property type="entry name" value="UPF0696 PROTEIN C11ORF68"/>
    <property type="match status" value="1"/>
</dbReference>
<dbReference type="InterPro" id="IPR015034">
    <property type="entry name" value="Bles03"/>
</dbReference>
<evidence type="ECO:0000313" key="4">
    <source>
        <dbReference type="Proteomes" id="UP000887568"/>
    </source>
</evidence>
<feature type="region of interest" description="Disordered" evidence="2">
    <location>
        <begin position="28"/>
        <end position="52"/>
    </location>
</feature>
<evidence type="ECO:0000256" key="2">
    <source>
        <dbReference type="SAM" id="MobiDB-lite"/>
    </source>
</evidence>
<comment type="similarity">
    <text evidence="1">Belongs to the UPF0696 family.</text>
</comment>
<dbReference type="SUPFAM" id="SSF55418">
    <property type="entry name" value="eIF4e-like"/>
    <property type="match status" value="1"/>
</dbReference>
<organism evidence="3 4">
    <name type="scientific">Patiria miniata</name>
    <name type="common">Bat star</name>
    <name type="synonym">Asterina miniata</name>
    <dbReference type="NCBI Taxonomy" id="46514"/>
    <lineage>
        <taxon>Eukaryota</taxon>
        <taxon>Metazoa</taxon>
        <taxon>Echinodermata</taxon>
        <taxon>Eleutherozoa</taxon>
        <taxon>Asterozoa</taxon>
        <taxon>Asteroidea</taxon>
        <taxon>Valvatacea</taxon>
        <taxon>Valvatida</taxon>
        <taxon>Asterinidae</taxon>
        <taxon>Patiria</taxon>
    </lineage>
</organism>
<keyword evidence="4" id="KW-1185">Reference proteome</keyword>
<dbReference type="Proteomes" id="UP000887568">
    <property type="component" value="Unplaced"/>
</dbReference>
<dbReference type="RefSeq" id="XP_038046461.1">
    <property type="nucleotide sequence ID" value="XM_038190533.1"/>
</dbReference>
<evidence type="ECO:0000313" key="3">
    <source>
        <dbReference type="EnsemblMetazoa" id="XP_038046461.1"/>
    </source>
</evidence>
<dbReference type="PANTHER" id="PTHR31977">
    <property type="entry name" value="UPF0696 PROTEIN C11ORF68"/>
    <property type="match status" value="1"/>
</dbReference>
<dbReference type="Gene3D" id="3.30.760.10">
    <property type="entry name" value="RNA Cap, Translation Initiation Factor Eif4e"/>
    <property type="match status" value="1"/>
</dbReference>